<dbReference type="AlphaFoldDB" id="A0A6J6ASH9"/>
<dbReference type="EMBL" id="CAEZSD010000003">
    <property type="protein sequence ID" value="CAB4529611.1"/>
    <property type="molecule type" value="Genomic_DNA"/>
</dbReference>
<feature type="compositionally biased region" description="Low complexity" evidence="1">
    <location>
        <begin position="65"/>
        <end position="99"/>
    </location>
</feature>
<proteinExistence type="predicted"/>
<feature type="region of interest" description="Disordered" evidence="1">
    <location>
        <begin position="65"/>
        <end position="141"/>
    </location>
</feature>
<feature type="compositionally biased region" description="Basic and acidic residues" evidence="1">
    <location>
        <begin position="120"/>
        <end position="141"/>
    </location>
</feature>
<accession>A0A6J6ASH9</accession>
<evidence type="ECO:0000256" key="2">
    <source>
        <dbReference type="SAM" id="Phobius"/>
    </source>
</evidence>
<name>A0A6J6ASH9_9ZZZZ</name>
<keyword evidence="2" id="KW-0472">Membrane</keyword>
<sequence length="141" mass="14634">MTPRKSEWMQLAESDGSTRDVRRVDKRLTLGTLAAVSAIIVGGSLFANAQDEPTASAEVVVAAPSASATSTNSPAVSTPAAVAKTPTAKPVTPAAPKAKIQAPTIAQMPKGGGDDDENEGREGRGDHERRGEHKDSEEDDD</sequence>
<keyword evidence="2" id="KW-0812">Transmembrane</keyword>
<reference evidence="3" key="1">
    <citation type="submission" date="2020-05" db="EMBL/GenBank/DDBJ databases">
        <authorList>
            <person name="Chiriac C."/>
            <person name="Salcher M."/>
            <person name="Ghai R."/>
            <person name="Kavagutti S V."/>
        </authorList>
    </citation>
    <scope>NUCLEOTIDE SEQUENCE</scope>
</reference>
<protein>
    <submittedName>
        <fullName evidence="3">Unannotated protein</fullName>
    </submittedName>
</protein>
<keyword evidence="2" id="KW-1133">Transmembrane helix</keyword>
<evidence type="ECO:0000256" key="1">
    <source>
        <dbReference type="SAM" id="MobiDB-lite"/>
    </source>
</evidence>
<gene>
    <name evidence="3" type="ORF">UFOPK1399_00059</name>
</gene>
<feature type="transmembrane region" description="Helical" evidence="2">
    <location>
        <begin position="28"/>
        <end position="47"/>
    </location>
</feature>
<evidence type="ECO:0000313" key="3">
    <source>
        <dbReference type="EMBL" id="CAB4529611.1"/>
    </source>
</evidence>
<organism evidence="3">
    <name type="scientific">freshwater metagenome</name>
    <dbReference type="NCBI Taxonomy" id="449393"/>
    <lineage>
        <taxon>unclassified sequences</taxon>
        <taxon>metagenomes</taxon>
        <taxon>ecological metagenomes</taxon>
    </lineage>
</organism>